<dbReference type="KEGG" id="xcv:XCV0112"/>
<dbReference type="EMBL" id="AM039952">
    <property type="protein sequence ID" value="CAJ21743.1"/>
    <property type="molecule type" value="Genomic_DNA"/>
</dbReference>
<name>Q3BZH0_XANE5</name>
<dbReference type="Pfam" id="PF09912">
    <property type="entry name" value="DUF2141"/>
    <property type="match status" value="1"/>
</dbReference>
<reference evidence="1 2" key="1">
    <citation type="journal article" date="2005" name="J. Bacteriol.">
        <title>Insights into genome plasticity and pathogenicity of the plant pathogenic Bacterium Xanthomonas campestris pv. vesicatoria revealed by the complete genome sequence.</title>
        <authorList>
            <person name="Thieme F."/>
            <person name="Koebnik R."/>
            <person name="Bekel T."/>
            <person name="Berger C."/>
            <person name="Boch J."/>
            <person name="Buettner D."/>
            <person name="Caldana C."/>
            <person name="Gaigalat L."/>
            <person name="Goesmann A."/>
            <person name="Kay S."/>
            <person name="Kirchner O."/>
            <person name="Lanz C."/>
            <person name="Linke B."/>
            <person name="McHardy A.C."/>
            <person name="Meyer F."/>
            <person name="Mittenhuber G."/>
            <person name="Nies D.H."/>
            <person name="Niesbach-Kloesgen U."/>
            <person name="Patschkowski T."/>
            <person name="Rueckert C."/>
            <person name="Rupp O."/>
            <person name="Schneicker S."/>
            <person name="Schuster S.C."/>
            <person name="Vorhoelter F.J."/>
            <person name="Weber E."/>
            <person name="Puehler A."/>
            <person name="Bonas U."/>
            <person name="Bartels D."/>
            <person name="Kaiser O."/>
        </authorList>
    </citation>
    <scope>NUCLEOTIDE SEQUENCE [LARGE SCALE GENOMIC DNA]</scope>
    <source>
        <strain evidence="1 2">85-10</strain>
    </source>
</reference>
<dbReference type="HOGENOM" id="CLU_125018_1_0_6"/>
<evidence type="ECO:0000313" key="2">
    <source>
        <dbReference type="Proteomes" id="UP000007069"/>
    </source>
</evidence>
<dbReference type="STRING" id="456327.BJD11_22350"/>
<sequence length="226" mass="24260">MRSRAGACCRWCGDGADSSGVAHGCQAVLRLLAPRFGPHDMQPGVLLQVWATPHGPICDGRQRSKVDTLRTIGLTASHPYRCRESCMLARPYPVVALAWLLGSAGVHAADLNVDVSGLRSQQGKLRIAVIASAAQLDSAQPPVQAQTLPITSSTPHIQFKNLPPGRYAVMINHDENANGKLDTNLIGMPVEGYGFSNNPTGMRKPGFDEIVFDLPASGKRISVQMR</sequence>
<dbReference type="InterPro" id="IPR018673">
    <property type="entry name" value="DUF2141"/>
</dbReference>
<organism evidence="2">
    <name type="scientific">Xanthomonas euvesicatoria pv. vesicatoria (strain 85-10)</name>
    <name type="common">Xanthomonas campestris pv. vesicatoria</name>
    <dbReference type="NCBI Taxonomy" id="316273"/>
    <lineage>
        <taxon>Bacteria</taxon>
        <taxon>Pseudomonadati</taxon>
        <taxon>Pseudomonadota</taxon>
        <taxon>Gammaproteobacteria</taxon>
        <taxon>Lysobacterales</taxon>
        <taxon>Lysobacteraceae</taxon>
        <taxon>Xanthomonas</taxon>
    </lineage>
</organism>
<proteinExistence type="predicted"/>
<dbReference type="eggNOG" id="COG4704">
    <property type="taxonomic scope" value="Bacteria"/>
</dbReference>
<gene>
    <name evidence="1" type="ordered locus">XCV0112</name>
</gene>
<evidence type="ECO:0000313" key="1">
    <source>
        <dbReference type="EMBL" id="CAJ21743.1"/>
    </source>
</evidence>
<dbReference type="Proteomes" id="UP000007069">
    <property type="component" value="Chromosome"/>
</dbReference>
<accession>Q3BZH0</accession>
<protein>
    <recommendedName>
        <fullName evidence="3">DUF2141 domain-containing protein</fullName>
    </recommendedName>
</protein>
<evidence type="ECO:0008006" key="3">
    <source>
        <dbReference type="Google" id="ProtNLM"/>
    </source>
</evidence>
<dbReference type="AlphaFoldDB" id="Q3BZH0"/>